<feature type="compositionally biased region" description="Gly residues" evidence="1">
    <location>
        <begin position="155"/>
        <end position="165"/>
    </location>
</feature>
<feature type="region of interest" description="Disordered" evidence="1">
    <location>
        <begin position="205"/>
        <end position="240"/>
    </location>
</feature>
<evidence type="ECO:0000313" key="4">
    <source>
        <dbReference type="EMBL" id="GAA4383800.1"/>
    </source>
</evidence>
<gene>
    <name evidence="4" type="ORF">GCM10023167_03700</name>
</gene>
<evidence type="ECO:0000256" key="1">
    <source>
        <dbReference type="SAM" id="MobiDB-lite"/>
    </source>
</evidence>
<keyword evidence="2" id="KW-1133">Transmembrane helix</keyword>
<feature type="region of interest" description="Disordered" evidence="1">
    <location>
        <begin position="1"/>
        <end position="172"/>
    </location>
</feature>
<organism evidence="4 5">
    <name type="scientific">Brevibacterium pityocampae</name>
    <dbReference type="NCBI Taxonomy" id="506594"/>
    <lineage>
        <taxon>Bacteria</taxon>
        <taxon>Bacillati</taxon>
        <taxon>Actinomycetota</taxon>
        <taxon>Actinomycetes</taxon>
        <taxon>Micrococcales</taxon>
        <taxon>Brevibacteriaceae</taxon>
        <taxon>Brevibacterium</taxon>
    </lineage>
</organism>
<feature type="compositionally biased region" description="Low complexity" evidence="1">
    <location>
        <begin position="131"/>
        <end position="150"/>
    </location>
</feature>
<evidence type="ECO:0000256" key="2">
    <source>
        <dbReference type="SAM" id="Phobius"/>
    </source>
</evidence>
<proteinExistence type="predicted"/>
<reference evidence="5" key="1">
    <citation type="journal article" date="2019" name="Int. J. Syst. Evol. Microbiol.">
        <title>The Global Catalogue of Microorganisms (GCM) 10K type strain sequencing project: providing services to taxonomists for standard genome sequencing and annotation.</title>
        <authorList>
            <consortium name="The Broad Institute Genomics Platform"/>
            <consortium name="The Broad Institute Genome Sequencing Center for Infectious Disease"/>
            <person name="Wu L."/>
            <person name="Ma J."/>
        </authorList>
    </citation>
    <scope>NUCLEOTIDE SEQUENCE [LARGE SCALE GENOMIC DNA]</scope>
    <source>
        <strain evidence="5">JCM 17808</strain>
    </source>
</reference>
<dbReference type="Pfam" id="PF13845">
    <property type="entry name" value="Septum_form"/>
    <property type="match status" value="1"/>
</dbReference>
<feature type="domain" description="Septum formation-related" evidence="3">
    <location>
        <begin position="245"/>
        <end position="341"/>
    </location>
</feature>
<dbReference type="InterPro" id="IPR026004">
    <property type="entry name" value="Septum_form"/>
</dbReference>
<dbReference type="EMBL" id="BAABGL010000002">
    <property type="protein sequence ID" value="GAA4383800.1"/>
    <property type="molecule type" value="Genomic_DNA"/>
</dbReference>
<evidence type="ECO:0000259" key="3">
    <source>
        <dbReference type="Pfam" id="PF13845"/>
    </source>
</evidence>
<accession>A0ABP8J2L4</accession>
<sequence length="351" mass="34389">MSYPNDPYRRPNPPQVTPRPQTGQGHGAPPGTGSGQPGGPFAGQPGGQQQPGPGADGYPGGPQRPSGPGGPGPSGAPGHPGASGPGRPGAPGPQHPGTAHPGNAQPGYPGAPQSGGPGSTGGPGGPGGYPGASPASGYPGASPASGYPGSPSGPGHPGAPGYPGGPGGPPPKKKRTGLFIGLGVGVFLVLALIVGGGLWAGSTILNKGEPEPSESAVAEPTQDPTGEPTQEPTQDAAGEPDLAVGDCIANPDVTTALQTVECDQPHFAQVYAQQEIDGDTYPGTSTLTADAQAFCESGTAGALDPAKLSSDFAASYVIPTAETWGQNDRHIHCLVHRADKGDFTENLLPSS</sequence>
<protein>
    <recommendedName>
        <fullName evidence="3">Septum formation-related domain-containing protein</fullName>
    </recommendedName>
</protein>
<evidence type="ECO:0000313" key="5">
    <source>
        <dbReference type="Proteomes" id="UP001500642"/>
    </source>
</evidence>
<feature type="compositionally biased region" description="Polar residues" evidence="1">
    <location>
        <begin position="222"/>
        <end position="233"/>
    </location>
</feature>
<feature type="compositionally biased region" description="Gly residues" evidence="1">
    <location>
        <begin position="113"/>
        <end position="130"/>
    </location>
</feature>
<keyword evidence="5" id="KW-1185">Reference proteome</keyword>
<dbReference type="RefSeq" id="WP_345029363.1">
    <property type="nucleotide sequence ID" value="NZ_BAABGL010000002.1"/>
</dbReference>
<feature type="transmembrane region" description="Helical" evidence="2">
    <location>
        <begin position="178"/>
        <end position="200"/>
    </location>
</feature>
<name>A0ABP8J2L4_9MICO</name>
<feature type="compositionally biased region" description="Gly residues" evidence="1">
    <location>
        <begin position="24"/>
        <end position="46"/>
    </location>
</feature>
<keyword evidence="2" id="KW-0812">Transmembrane</keyword>
<comment type="caution">
    <text evidence="4">The sequence shown here is derived from an EMBL/GenBank/DDBJ whole genome shotgun (WGS) entry which is preliminary data.</text>
</comment>
<dbReference type="Proteomes" id="UP001500642">
    <property type="component" value="Unassembled WGS sequence"/>
</dbReference>
<keyword evidence="2" id="KW-0472">Membrane</keyword>